<keyword evidence="1" id="KW-0732">Signal</keyword>
<keyword evidence="1" id="KW-0131">Cell cycle</keyword>
<dbReference type="NCBIfam" id="TIGR02795">
    <property type="entry name" value="tol_pal_ybgF"/>
    <property type="match status" value="1"/>
</dbReference>
<dbReference type="Pfam" id="PF13432">
    <property type="entry name" value="TPR_16"/>
    <property type="match status" value="1"/>
</dbReference>
<comment type="similarity">
    <text evidence="1">Belongs to the CpoB family.</text>
</comment>
<name>C8S3I8_9RHOB</name>
<dbReference type="Proteomes" id="UP000010121">
    <property type="component" value="Unassembled WGS sequence"/>
</dbReference>
<comment type="subcellular location">
    <subcellularLocation>
        <location evidence="1">Periplasm</location>
    </subcellularLocation>
</comment>
<comment type="caution">
    <text evidence="2">The sequence shown here is derived from an EMBL/GenBank/DDBJ whole genome shotgun (WGS) entry which is preliminary data.</text>
</comment>
<keyword evidence="3" id="KW-1185">Reference proteome</keyword>
<dbReference type="HAMAP" id="MF_02066">
    <property type="entry name" value="CpoB"/>
    <property type="match status" value="1"/>
</dbReference>
<proteinExistence type="inferred from homology"/>
<dbReference type="RefSeq" id="WP_008031704.1">
    <property type="nucleotide sequence ID" value="NZ_ACYY01000019.1"/>
</dbReference>
<evidence type="ECO:0000313" key="2">
    <source>
        <dbReference type="EMBL" id="EEW24436.1"/>
    </source>
</evidence>
<keyword evidence="1" id="KW-0574">Periplasm</keyword>
<sequence length="272" mass="27499" precursor="true">MSLLRSFALVLLLPGAAMAQDRAQTLADIRAELAGLSAEFNALKQELVTTGAAQSGAAGGDALQRLDSIEAALVRLTAKTEGVELRLNKVVTDGTNRLGDLEFRLVELEGGDVGAIPATPTLGGDAGGAAAPVDPVAPPAAGAELAVGEQADFDRARAVLDSGDFRTAANQFATFATTYTGGPLTYEAHFLRGEALGKLGETADAARAYLDAFSGAPDGPRAAASLLKLGQALGTLGQGPEACVTLAEVGTRFPGSTEASDAQSAMQGLGCQ</sequence>
<dbReference type="eggNOG" id="COG1729">
    <property type="taxonomic scope" value="Bacteria"/>
</dbReference>
<dbReference type="GO" id="GO:0043093">
    <property type="term" value="P:FtsZ-dependent cytokinesis"/>
    <property type="evidence" value="ECO:0007669"/>
    <property type="project" value="UniProtKB-UniRule"/>
</dbReference>
<feature type="signal peptide" evidence="1">
    <location>
        <begin position="1"/>
        <end position="19"/>
    </location>
</feature>
<dbReference type="STRING" id="371731.Rsw2DRAFT_2616"/>
<reference evidence="2 3" key="1">
    <citation type="submission" date="2009-08" db="EMBL/GenBank/DDBJ databases">
        <title>The draft genome of Rhodobacter sp. SW2.</title>
        <authorList>
            <consortium name="US DOE Joint Genome Institute (JGI-PGF)"/>
            <person name="Lucas S."/>
            <person name="Copeland A."/>
            <person name="Lapidus A."/>
            <person name="Glavina del Rio T."/>
            <person name="Tice H."/>
            <person name="Bruce D."/>
            <person name="Goodwin L."/>
            <person name="Pitluck S."/>
            <person name="Larimer F."/>
            <person name="Land M.L."/>
            <person name="Hauser L."/>
            <person name="Emerson D."/>
        </authorList>
    </citation>
    <scope>NUCLEOTIDE SEQUENCE [LARGE SCALE GENOMIC DNA]</scope>
    <source>
        <strain evidence="2 3">SW2</strain>
    </source>
</reference>
<dbReference type="Pfam" id="PF13174">
    <property type="entry name" value="TPR_6"/>
    <property type="match status" value="1"/>
</dbReference>
<feature type="chain" id="PRO_5009991087" description="Cell division coordinator CpoB" evidence="1">
    <location>
        <begin position="20"/>
        <end position="272"/>
    </location>
</feature>
<dbReference type="EMBL" id="ACYY01000019">
    <property type="protein sequence ID" value="EEW24436.1"/>
    <property type="molecule type" value="Genomic_DNA"/>
</dbReference>
<protein>
    <recommendedName>
        <fullName evidence="1">Cell division coordinator CpoB</fullName>
    </recommendedName>
</protein>
<dbReference type="SUPFAM" id="SSF48452">
    <property type="entry name" value="TPR-like"/>
    <property type="match status" value="1"/>
</dbReference>
<dbReference type="GO" id="GO:0030288">
    <property type="term" value="C:outer membrane-bounded periplasmic space"/>
    <property type="evidence" value="ECO:0007669"/>
    <property type="project" value="UniProtKB-UniRule"/>
</dbReference>
<dbReference type="InterPro" id="IPR034706">
    <property type="entry name" value="CpoB"/>
</dbReference>
<accession>C8S3I8</accession>
<comment type="function">
    <text evidence="1">Mediates coordination of peptidoglycan synthesis and outer membrane constriction during cell division.</text>
</comment>
<dbReference type="InterPro" id="IPR014162">
    <property type="entry name" value="CpoB_C"/>
</dbReference>
<gene>
    <name evidence="1" type="primary">cpoB</name>
    <name evidence="2" type="ORF">Rsw2DRAFT_2616</name>
</gene>
<dbReference type="AlphaFoldDB" id="C8S3I8"/>
<dbReference type="OrthoDB" id="9763909at2"/>
<evidence type="ECO:0000313" key="3">
    <source>
        <dbReference type="Proteomes" id="UP000010121"/>
    </source>
</evidence>
<dbReference type="InterPro" id="IPR019734">
    <property type="entry name" value="TPR_rpt"/>
</dbReference>
<dbReference type="Gene3D" id="1.25.40.10">
    <property type="entry name" value="Tetratricopeptide repeat domain"/>
    <property type="match status" value="1"/>
</dbReference>
<evidence type="ECO:0000256" key="1">
    <source>
        <dbReference type="HAMAP-Rule" id="MF_02066"/>
    </source>
</evidence>
<keyword evidence="1" id="KW-0132">Cell division</keyword>
<organism evidence="2 3">
    <name type="scientific">Rhodobacter ferrooxidans</name>
    <dbReference type="NCBI Taxonomy" id="371731"/>
    <lineage>
        <taxon>Bacteria</taxon>
        <taxon>Pseudomonadati</taxon>
        <taxon>Pseudomonadota</taxon>
        <taxon>Alphaproteobacteria</taxon>
        <taxon>Rhodobacterales</taxon>
        <taxon>Rhodobacter group</taxon>
        <taxon>Rhodobacter</taxon>
    </lineage>
</organism>
<dbReference type="InterPro" id="IPR011990">
    <property type="entry name" value="TPR-like_helical_dom_sf"/>
</dbReference>